<keyword evidence="2" id="KW-1185">Reference proteome</keyword>
<evidence type="ECO:0000313" key="2">
    <source>
        <dbReference type="Proteomes" id="UP001156694"/>
    </source>
</evidence>
<evidence type="ECO:0000313" key="1">
    <source>
        <dbReference type="EMBL" id="GLQ35766.1"/>
    </source>
</evidence>
<sequence length="184" mass="19792">MTSGDLWGKQAAASLEFNTMNIVVKIALVGLIGIGITACSGKGGKGPDEFGVLPTKPLEYPDDLTTLPEPDSSVRNRADQRPLADAVTALGGKAARIDSTTIPASERALLNAATRYGVAENVRAELAAQDAEFRRRNKGKVLERLFNVDIEQDRYADELLDSEAELLRMRRLGIGTPTSPKAIE</sequence>
<evidence type="ECO:0008006" key="3">
    <source>
        <dbReference type="Google" id="ProtNLM"/>
    </source>
</evidence>
<dbReference type="Pfam" id="PF11233">
    <property type="entry name" value="DUF3035"/>
    <property type="match status" value="1"/>
</dbReference>
<comment type="caution">
    <text evidence="1">The sequence shown here is derived from an EMBL/GenBank/DDBJ whole genome shotgun (WGS) entry which is preliminary data.</text>
</comment>
<dbReference type="Proteomes" id="UP001156694">
    <property type="component" value="Unassembled WGS sequence"/>
</dbReference>
<name>A0ABQ5VX08_9RHOB</name>
<reference evidence="2" key="1">
    <citation type="journal article" date="2019" name="Int. J. Syst. Evol. Microbiol.">
        <title>The Global Catalogue of Microorganisms (GCM) 10K type strain sequencing project: providing services to taxonomists for standard genome sequencing and annotation.</title>
        <authorList>
            <consortium name="The Broad Institute Genomics Platform"/>
            <consortium name="The Broad Institute Genome Sequencing Center for Infectious Disease"/>
            <person name="Wu L."/>
            <person name="Ma J."/>
        </authorList>
    </citation>
    <scope>NUCLEOTIDE SEQUENCE [LARGE SCALE GENOMIC DNA]</scope>
    <source>
        <strain evidence="2">NBRC 110140</strain>
    </source>
</reference>
<organism evidence="1 2">
    <name type="scientific">Amylibacter marinus</name>
    <dbReference type="NCBI Taxonomy" id="1475483"/>
    <lineage>
        <taxon>Bacteria</taxon>
        <taxon>Pseudomonadati</taxon>
        <taxon>Pseudomonadota</taxon>
        <taxon>Alphaproteobacteria</taxon>
        <taxon>Rhodobacterales</taxon>
        <taxon>Paracoccaceae</taxon>
        <taxon>Amylibacter</taxon>
    </lineage>
</organism>
<proteinExistence type="predicted"/>
<dbReference type="InterPro" id="IPR021395">
    <property type="entry name" value="DUF3035"/>
</dbReference>
<protein>
    <recommendedName>
        <fullName evidence="3">Beta-barrel assembly machine subunit BamF</fullName>
    </recommendedName>
</protein>
<accession>A0ABQ5VX08</accession>
<dbReference type="EMBL" id="BSNN01000004">
    <property type="protein sequence ID" value="GLQ35766.1"/>
    <property type="molecule type" value="Genomic_DNA"/>
</dbReference>
<gene>
    <name evidence="1" type="ORF">GCM10007939_20490</name>
</gene>